<dbReference type="PANTHER" id="PTHR43038">
    <property type="entry name" value="ATP-BINDING CASSETTE, SUB-FAMILY H, MEMBER 1"/>
    <property type="match status" value="1"/>
</dbReference>
<sequence>MNPVPALAATGIGKRYGRRVVLERAELTARPGEVTAVVGENGSGKTTLLRICAGVLRPDTGHVTRLGRTGYCPQEPALLERLTARDHLVLFGRAAGWDRARSLADGTRVLRAFGFDGQDRTPVRHLSGGGRQKLNLALSLLGDPDILLLDEPYQGFDHGAYVDFWDCVAAWRDQRKTVVVVTHLLAELWRADQVIEVPACSAR</sequence>
<accession>A0A7K0BV99</accession>
<dbReference type="GO" id="GO:0016887">
    <property type="term" value="F:ATP hydrolysis activity"/>
    <property type="evidence" value="ECO:0007669"/>
    <property type="project" value="InterPro"/>
</dbReference>
<comment type="caution">
    <text evidence="4">The sequence shown here is derived from an EMBL/GenBank/DDBJ whole genome shotgun (WGS) entry which is preliminary data.</text>
</comment>
<gene>
    <name evidence="4" type="primary">natA</name>
    <name evidence="4" type="ORF">ACRB68_28740</name>
</gene>
<evidence type="ECO:0000256" key="2">
    <source>
        <dbReference type="ARBA" id="ARBA00022840"/>
    </source>
</evidence>
<feature type="domain" description="ABC transporter" evidence="3">
    <location>
        <begin position="7"/>
        <end position="203"/>
    </location>
</feature>
<dbReference type="CDD" id="cd03230">
    <property type="entry name" value="ABC_DR_subfamily_A"/>
    <property type="match status" value="1"/>
</dbReference>
<dbReference type="Pfam" id="PF00005">
    <property type="entry name" value="ABC_tran"/>
    <property type="match status" value="1"/>
</dbReference>
<dbReference type="PROSITE" id="PS50893">
    <property type="entry name" value="ABC_TRANSPORTER_2"/>
    <property type="match status" value="1"/>
</dbReference>
<dbReference type="PANTHER" id="PTHR43038:SF7">
    <property type="entry name" value="ABC TRANSPORT SYSTEM ATP-BINDING PROTEIN"/>
    <property type="match status" value="1"/>
</dbReference>
<dbReference type="Proteomes" id="UP000487268">
    <property type="component" value="Unassembled WGS sequence"/>
</dbReference>
<evidence type="ECO:0000256" key="1">
    <source>
        <dbReference type="ARBA" id="ARBA00022741"/>
    </source>
</evidence>
<organism evidence="4 5">
    <name type="scientific">Actinomadura macrotermitis</name>
    <dbReference type="NCBI Taxonomy" id="2585200"/>
    <lineage>
        <taxon>Bacteria</taxon>
        <taxon>Bacillati</taxon>
        <taxon>Actinomycetota</taxon>
        <taxon>Actinomycetes</taxon>
        <taxon>Streptosporangiales</taxon>
        <taxon>Thermomonosporaceae</taxon>
        <taxon>Actinomadura</taxon>
    </lineage>
</organism>
<dbReference type="Gene3D" id="3.40.50.300">
    <property type="entry name" value="P-loop containing nucleotide triphosphate hydrolases"/>
    <property type="match status" value="1"/>
</dbReference>
<dbReference type="InterPro" id="IPR003593">
    <property type="entry name" value="AAA+_ATPase"/>
</dbReference>
<dbReference type="InterPro" id="IPR003439">
    <property type="entry name" value="ABC_transporter-like_ATP-bd"/>
</dbReference>
<dbReference type="GO" id="GO:0005524">
    <property type="term" value="F:ATP binding"/>
    <property type="evidence" value="ECO:0007669"/>
    <property type="project" value="UniProtKB-KW"/>
</dbReference>
<dbReference type="SUPFAM" id="SSF52540">
    <property type="entry name" value="P-loop containing nucleoside triphosphate hydrolases"/>
    <property type="match status" value="1"/>
</dbReference>
<evidence type="ECO:0000313" key="5">
    <source>
        <dbReference type="Proteomes" id="UP000487268"/>
    </source>
</evidence>
<evidence type="ECO:0000259" key="3">
    <source>
        <dbReference type="PROSITE" id="PS50893"/>
    </source>
</evidence>
<keyword evidence="5" id="KW-1185">Reference proteome</keyword>
<name>A0A7K0BV99_9ACTN</name>
<evidence type="ECO:0000313" key="4">
    <source>
        <dbReference type="EMBL" id="MQY04812.1"/>
    </source>
</evidence>
<keyword evidence="1" id="KW-0547">Nucleotide-binding</keyword>
<dbReference type="EMBL" id="WEGH01000002">
    <property type="protein sequence ID" value="MQY04812.1"/>
    <property type="molecule type" value="Genomic_DNA"/>
</dbReference>
<dbReference type="SMART" id="SM00382">
    <property type="entry name" value="AAA"/>
    <property type="match status" value="1"/>
</dbReference>
<dbReference type="InterPro" id="IPR027417">
    <property type="entry name" value="P-loop_NTPase"/>
</dbReference>
<proteinExistence type="predicted"/>
<protein>
    <submittedName>
        <fullName evidence="4">ABC transporter ATP-binding protein NatA</fullName>
    </submittedName>
</protein>
<keyword evidence="2 4" id="KW-0067">ATP-binding</keyword>
<dbReference type="AlphaFoldDB" id="A0A7K0BV99"/>
<reference evidence="4 5" key="1">
    <citation type="submission" date="2019-10" db="EMBL/GenBank/DDBJ databases">
        <title>Actinomadura rubteroloni sp. nov. and Actinomadura macrotermitis sp. nov., isolated from the gut of fungus growing-termite Macrotermes natalensis.</title>
        <authorList>
            <person name="Benndorf R."/>
            <person name="Martin K."/>
            <person name="Kuefner M."/>
            <person name="De Beer W."/>
            <person name="Kaster A.-K."/>
            <person name="Vollmers J."/>
            <person name="Poulsen M."/>
            <person name="Beemelmanns C."/>
        </authorList>
    </citation>
    <scope>NUCLEOTIDE SEQUENCE [LARGE SCALE GENOMIC DNA]</scope>
    <source>
        <strain evidence="4 5">RB68</strain>
    </source>
</reference>